<organism evidence="5 6">
    <name type="scientific">Bradyrhizobium ivorense</name>
    <dbReference type="NCBI Taxonomy" id="2511166"/>
    <lineage>
        <taxon>Bacteria</taxon>
        <taxon>Pseudomonadati</taxon>
        <taxon>Pseudomonadota</taxon>
        <taxon>Alphaproteobacteria</taxon>
        <taxon>Hyphomicrobiales</taxon>
        <taxon>Nitrobacteraceae</taxon>
        <taxon>Bradyrhizobium</taxon>
    </lineage>
</organism>
<dbReference type="PRINTS" id="PR00032">
    <property type="entry name" value="HTHARAC"/>
</dbReference>
<accession>A0A508TWS7</accession>
<protein>
    <submittedName>
        <fullName evidence="5">Transcriptional activator NphR</fullName>
    </submittedName>
</protein>
<dbReference type="SMART" id="SM00342">
    <property type="entry name" value="HTH_ARAC"/>
    <property type="match status" value="1"/>
</dbReference>
<proteinExistence type="predicted"/>
<dbReference type="InterPro" id="IPR050204">
    <property type="entry name" value="AraC_XylS_family_regulators"/>
</dbReference>
<keyword evidence="3" id="KW-0804">Transcription</keyword>
<dbReference type="InterPro" id="IPR009057">
    <property type="entry name" value="Homeodomain-like_sf"/>
</dbReference>
<dbReference type="SUPFAM" id="SSF46689">
    <property type="entry name" value="Homeodomain-like"/>
    <property type="match status" value="1"/>
</dbReference>
<gene>
    <name evidence="5" type="primary">nphR_9</name>
    <name evidence="5" type="ORF">CI1B_75340</name>
</gene>
<evidence type="ECO:0000256" key="3">
    <source>
        <dbReference type="ARBA" id="ARBA00023163"/>
    </source>
</evidence>
<dbReference type="EMBL" id="CAADFC020000032">
    <property type="protein sequence ID" value="VIO78859.1"/>
    <property type="molecule type" value="Genomic_DNA"/>
</dbReference>
<dbReference type="Gene3D" id="1.10.10.60">
    <property type="entry name" value="Homeodomain-like"/>
    <property type="match status" value="1"/>
</dbReference>
<dbReference type="Pfam" id="PF14525">
    <property type="entry name" value="AraC_binding_2"/>
    <property type="match status" value="1"/>
</dbReference>
<evidence type="ECO:0000256" key="1">
    <source>
        <dbReference type="ARBA" id="ARBA00023015"/>
    </source>
</evidence>
<keyword evidence="2" id="KW-0238">DNA-binding</keyword>
<dbReference type="InterPro" id="IPR018060">
    <property type="entry name" value="HTH_AraC"/>
</dbReference>
<reference evidence="5" key="1">
    <citation type="submission" date="2019-02" db="EMBL/GenBank/DDBJ databases">
        <authorList>
            <person name="Pothier F.J."/>
        </authorList>
    </citation>
    <scope>NUCLEOTIDE SEQUENCE</scope>
    <source>
        <strain evidence="5">CI-1B</strain>
    </source>
</reference>
<evidence type="ECO:0000256" key="2">
    <source>
        <dbReference type="ARBA" id="ARBA00023125"/>
    </source>
</evidence>
<dbReference type="PANTHER" id="PTHR46796">
    <property type="entry name" value="HTH-TYPE TRANSCRIPTIONAL ACTIVATOR RHAS-RELATED"/>
    <property type="match status" value="1"/>
</dbReference>
<comment type="caution">
    <text evidence="5">The sequence shown here is derived from an EMBL/GenBank/DDBJ whole genome shotgun (WGS) entry which is preliminary data.</text>
</comment>
<dbReference type="Pfam" id="PF12833">
    <property type="entry name" value="HTH_18"/>
    <property type="match status" value="1"/>
</dbReference>
<dbReference type="InterPro" id="IPR018062">
    <property type="entry name" value="HTH_AraC-typ_CS"/>
</dbReference>
<sequence length="335" mass="37040">MQQTSAADRSRRLSWNTADIRPDQQFAYYREAICQAFMNLTPEPTAAPGFLARVDTLGLGDGAVNRVNFPEHIVRRSAADIAASSRRCYYLNLKLAGRCRIQQAGREISLSSGQVGIFDSGERFALLHDRGPALQVASFWVPAEALDERLPSPPDFAPARVSDDPFVGHLIAETAQVLNASALRASDAENARLFDVLLDLVALSLSRGSREGAAEAASLADATWLALRRAVDRRLREPGLGVAAIAATMRISERYVHKLFERAGTTFASYVIDRRLDGAARDLKDPTMFGRAIGDIAFDWGFSDLSHFTRRFRHRFNCTPGDWRRGSTTLVRKSQ</sequence>
<dbReference type="InterPro" id="IPR020449">
    <property type="entry name" value="Tscrpt_reg_AraC-type_HTH"/>
</dbReference>
<evidence type="ECO:0000313" key="5">
    <source>
        <dbReference type="EMBL" id="VIO78859.1"/>
    </source>
</evidence>
<dbReference type="AlphaFoldDB" id="A0A508TWS7"/>
<dbReference type="GO" id="GO:0043565">
    <property type="term" value="F:sequence-specific DNA binding"/>
    <property type="evidence" value="ECO:0007669"/>
    <property type="project" value="InterPro"/>
</dbReference>
<dbReference type="GO" id="GO:0003700">
    <property type="term" value="F:DNA-binding transcription factor activity"/>
    <property type="evidence" value="ECO:0007669"/>
    <property type="project" value="InterPro"/>
</dbReference>
<keyword evidence="1" id="KW-0805">Transcription regulation</keyword>
<evidence type="ECO:0000259" key="4">
    <source>
        <dbReference type="PROSITE" id="PS01124"/>
    </source>
</evidence>
<dbReference type="PANTHER" id="PTHR46796:SF6">
    <property type="entry name" value="ARAC SUBFAMILY"/>
    <property type="match status" value="1"/>
</dbReference>
<dbReference type="PROSITE" id="PS01124">
    <property type="entry name" value="HTH_ARAC_FAMILY_2"/>
    <property type="match status" value="1"/>
</dbReference>
<dbReference type="InterPro" id="IPR035418">
    <property type="entry name" value="AraC-bd_2"/>
</dbReference>
<dbReference type="Proteomes" id="UP000328092">
    <property type="component" value="Unassembled WGS sequence"/>
</dbReference>
<dbReference type="PROSITE" id="PS00041">
    <property type="entry name" value="HTH_ARAC_FAMILY_1"/>
    <property type="match status" value="1"/>
</dbReference>
<dbReference type="OrthoDB" id="252470at2"/>
<keyword evidence="6" id="KW-1185">Reference proteome</keyword>
<evidence type="ECO:0000313" key="6">
    <source>
        <dbReference type="Proteomes" id="UP000328092"/>
    </source>
</evidence>
<name>A0A508TWS7_9BRAD</name>
<feature type="domain" description="HTH araC/xylS-type" evidence="4">
    <location>
        <begin position="225"/>
        <end position="326"/>
    </location>
</feature>
<dbReference type="RefSeq" id="WP_139864088.1">
    <property type="nucleotide sequence ID" value="NZ_CAADFC020000032.1"/>
</dbReference>